<dbReference type="Proteomes" id="UP000837801">
    <property type="component" value="Unassembled WGS sequence"/>
</dbReference>
<gene>
    <name evidence="2" type="ORF">CLIB1423_03S02696</name>
</gene>
<comment type="caution">
    <text evidence="2">The sequence shown here is derived from an EMBL/GenBank/DDBJ whole genome shotgun (WGS) entry which is preliminary data.</text>
</comment>
<proteinExistence type="predicted"/>
<accession>A0A9P0QMR3</accession>
<feature type="compositionally biased region" description="Low complexity" evidence="1">
    <location>
        <begin position="274"/>
        <end position="293"/>
    </location>
</feature>
<feature type="compositionally biased region" description="Gly residues" evidence="1">
    <location>
        <begin position="78"/>
        <end position="96"/>
    </location>
</feature>
<evidence type="ECO:0000313" key="2">
    <source>
        <dbReference type="EMBL" id="CAH2351279.1"/>
    </source>
</evidence>
<reference evidence="2" key="1">
    <citation type="submission" date="2022-03" db="EMBL/GenBank/DDBJ databases">
        <authorList>
            <person name="Legras J.-L."/>
            <person name="Devillers H."/>
            <person name="Grondin C."/>
        </authorList>
    </citation>
    <scope>NUCLEOTIDE SEQUENCE</scope>
    <source>
        <strain evidence="2">CLIB 1423</strain>
    </source>
</reference>
<dbReference type="EMBL" id="CAKXYY010000003">
    <property type="protein sequence ID" value="CAH2351279.1"/>
    <property type="molecule type" value="Genomic_DNA"/>
</dbReference>
<feature type="compositionally biased region" description="Low complexity" evidence="1">
    <location>
        <begin position="97"/>
        <end position="109"/>
    </location>
</feature>
<evidence type="ECO:0000313" key="3">
    <source>
        <dbReference type="Proteomes" id="UP000837801"/>
    </source>
</evidence>
<feature type="compositionally biased region" description="Polar residues" evidence="1">
    <location>
        <begin position="564"/>
        <end position="573"/>
    </location>
</feature>
<name>A0A9P0QMR3_9ASCO</name>
<feature type="compositionally biased region" description="Polar residues" evidence="1">
    <location>
        <begin position="614"/>
        <end position="632"/>
    </location>
</feature>
<dbReference type="AlphaFoldDB" id="A0A9P0QMR3"/>
<feature type="compositionally biased region" description="Basic and acidic residues" evidence="1">
    <location>
        <begin position="1"/>
        <end position="12"/>
    </location>
</feature>
<protein>
    <recommendedName>
        <fullName evidence="4">Protein NBA1</fullName>
    </recommendedName>
</protein>
<feature type="region of interest" description="Disordered" evidence="1">
    <location>
        <begin position="183"/>
        <end position="243"/>
    </location>
</feature>
<feature type="compositionally biased region" description="Polar residues" evidence="1">
    <location>
        <begin position="313"/>
        <end position="325"/>
    </location>
</feature>
<feature type="compositionally biased region" description="Low complexity" evidence="1">
    <location>
        <begin position="24"/>
        <end position="34"/>
    </location>
</feature>
<feature type="compositionally biased region" description="Basic and acidic residues" evidence="1">
    <location>
        <begin position="491"/>
        <end position="500"/>
    </location>
</feature>
<feature type="compositionally biased region" description="Polar residues" evidence="1">
    <location>
        <begin position="442"/>
        <end position="458"/>
    </location>
</feature>
<feature type="compositionally biased region" description="Basic and acidic residues" evidence="1">
    <location>
        <begin position="538"/>
        <end position="552"/>
    </location>
</feature>
<sequence>MDEKQQESKRMSSFDQTSKPGDRSSSSTIRGSQSYDDDDDDAESQFSYVQSMSKTDLSYKPKADLSYQPPTANTLSSSGGGGAGDISGSSGIGATGGTDPSSSPASSKSASKKLFDEIRDNLDNLNLNLPGFGSRPGGLFQQSNSHNKRESYNSSISQYSGKVEPDLVEPVSVVQVNQQELLKEEEETGLKRGLSLTKVTSKSPKRSDSNIESNNESTPKILQEPNNPISNYTDTNSTPVNNINISQRAPSEASSMALGTLETVHVQHRVETPSSLYSDGDGSGGSSEYASSGRIRDSFVPVVKKKGTRPPDISTNTNIESTVPPRSTRRPKSGIFDEGTEDDNSSLESSSDKKKKRNSKKRMSLSVTDGLDELMRNANNMSLGQPKGSSTSINSGTSKNIPLDNSSQEKLHTEISHDVYMTADDGSSSGASTEFVPLSAQQLQERQFHEQSQIQQQPIPLVSKRNSALPPRPTADNIRKAREVSQQISLKELEDQKSYDESYGGESNEESISGIDRSATLIIPQGKFSENQPLSPAKEVDAKRIFPAEDKALPLPPQEEQLKNPISTEQTQKPIPALVSDSLENDKVPVIDSSPDVSIAQKKETERIDPPLQKSLQGLSSKILPEQQQQNVRKPEAYADNATISTTTTPSIGPNALNALEQDDEYYDIEPVAKPARAKSVKQSINANAAAHPQQPRTQRKSKSHSSKNKKHSSRATSGSLKPFSYQTLISLLESTNGTVIGEEFSQLDLPAKEKQLIEKIIDALSRLSADMVLDRDRYEIGIRRLESALRVLEGFM</sequence>
<feature type="region of interest" description="Disordered" evidence="1">
    <location>
        <begin position="677"/>
        <end position="720"/>
    </location>
</feature>
<feature type="compositionally biased region" description="Polar residues" evidence="1">
    <location>
        <begin position="210"/>
        <end position="243"/>
    </location>
</feature>
<feature type="compositionally biased region" description="Basic and acidic residues" evidence="1">
    <location>
        <begin position="113"/>
        <end position="122"/>
    </location>
</feature>
<organism evidence="2 3">
    <name type="scientific">[Candida] railenensis</name>
    <dbReference type="NCBI Taxonomy" id="45579"/>
    <lineage>
        <taxon>Eukaryota</taxon>
        <taxon>Fungi</taxon>
        <taxon>Dikarya</taxon>
        <taxon>Ascomycota</taxon>
        <taxon>Saccharomycotina</taxon>
        <taxon>Pichiomycetes</taxon>
        <taxon>Debaryomycetaceae</taxon>
        <taxon>Kurtzmaniella</taxon>
    </lineage>
</organism>
<feature type="compositionally biased region" description="Polar residues" evidence="1">
    <location>
        <begin position="44"/>
        <end position="56"/>
    </location>
</feature>
<keyword evidence="3" id="KW-1185">Reference proteome</keyword>
<feature type="compositionally biased region" description="Basic residues" evidence="1">
    <location>
        <begin position="698"/>
        <end position="714"/>
    </location>
</feature>
<feature type="region of interest" description="Disordered" evidence="1">
    <location>
        <begin position="442"/>
        <end position="637"/>
    </location>
</feature>
<evidence type="ECO:0008006" key="4">
    <source>
        <dbReference type="Google" id="ProtNLM"/>
    </source>
</evidence>
<feature type="compositionally biased region" description="Polar residues" evidence="1">
    <location>
        <begin position="377"/>
        <end position="406"/>
    </location>
</feature>
<dbReference type="OrthoDB" id="4067583at2759"/>
<evidence type="ECO:0000256" key="1">
    <source>
        <dbReference type="SAM" id="MobiDB-lite"/>
    </source>
</evidence>
<feature type="region of interest" description="Disordered" evidence="1">
    <location>
        <begin position="1"/>
        <end position="168"/>
    </location>
</feature>
<feature type="compositionally biased region" description="Basic residues" evidence="1">
    <location>
        <begin position="353"/>
        <end position="363"/>
    </location>
</feature>
<feature type="region of interest" description="Disordered" evidence="1">
    <location>
        <begin position="272"/>
        <end position="406"/>
    </location>
</feature>